<dbReference type="RefSeq" id="XP_004336030.1">
    <property type="nucleotide sequence ID" value="XM_004335982.1"/>
</dbReference>
<protein>
    <submittedName>
        <fullName evidence="2">Uncharacterized protein</fullName>
    </submittedName>
</protein>
<name>L8GLY3_ACACF</name>
<accession>L8GLY3</accession>
<dbReference type="Proteomes" id="UP000011083">
    <property type="component" value="Unassembled WGS sequence"/>
</dbReference>
<evidence type="ECO:0000313" key="3">
    <source>
        <dbReference type="Proteomes" id="UP000011083"/>
    </source>
</evidence>
<dbReference type="GeneID" id="14914552"/>
<dbReference type="KEGG" id="acan:ACA1_366290"/>
<feature type="region of interest" description="Disordered" evidence="1">
    <location>
        <begin position="63"/>
        <end position="106"/>
    </location>
</feature>
<reference evidence="2 3" key="1">
    <citation type="journal article" date="2013" name="Genome Biol.">
        <title>Genome of Acanthamoeba castellanii highlights extensive lateral gene transfer and early evolution of tyrosine kinase signaling.</title>
        <authorList>
            <person name="Clarke M."/>
            <person name="Lohan A.J."/>
            <person name="Liu B."/>
            <person name="Lagkouvardos I."/>
            <person name="Roy S."/>
            <person name="Zafar N."/>
            <person name="Bertelli C."/>
            <person name="Schilde C."/>
            <person name="Kianianmomeni A."/>
            <person name="Burglin T.R."/>
            <person name="Frech C."/>
            <person name="Turcotte B."/>
            <person name="Kopec K.O."/>
            <person name="Synnott J.M."/>
            <person name="Choo C."/>
            <person name="Paponov I."/>
            <person name="Finkler A."/>
            <person name="Soon Heng Tan C."/>
            <person name="Hutchins A.P."/>
            <person name="Weinmeier T."/>
            <person name="Rattei T."/>
            <person name="Chu J.S."/>
            <person name="Gimenez G."/>
            <person name="Irimia M."/>
            <person name="Rigden D.J."/>
            <person name="Fitzpatrick D.A."/>
            <person name="Lorenzo-Morales J."/>
            <person name="Bateman A."/>
            <person name="Chiu C.H."/>
            <person name="Tang P."/>
            <person name="Hegemann P."/>
            <person name="Fromm H."/>
            <person name="Raoult D."/>
            <person name="Greub G."/>
            <person name="Miranda-Saavedra D."/>
            <person name="Chen N."/>
            <person name="Nash P."/>
            <person name="Ginger M.L."/>
            <person name="Horn M."/>
            <person name="Schaap P."/>
            <person name="Caler L."/>
            <person name="Loftus B."/>
        </authorList>
    </citation>
    <scope>NUCLEOTIDE SEQUENCE [LARGE SCALE GENOMIC DNA]</scope>
    <source>
        <strain evidence="2 3">Neff</strain>
    </source>
</reference>
<proteinExistence type="predicted"/>
<gene>
    <name evidence="2" type="ORF">ACA1_366290</name>
</gene>
<dbReference type="AlphaFoldDB" id="L8GLY3"/>
<dbReference type="VEuPathDB" id="AmoebaDB:ACA1_366290"/>
<evidence type="ECO:0000256" key="1">
    <source>
        <dbReference type="SAM" id="MobiDB-lite"/>
    </source>
</evidence>
<evidence type="ECO:0000313" key="2">
    <source>
        <dbReference type="EMBL" id="ELR14017.1"/>
    </source>
</evidence>
<sequence>MAYRALQRRYPHVFTESVRAWIASFVPSKPVWTTLVPVVATGCLWAGYSGVRRLTYRAKYATPARHRGKEPWDEEGKEKLVTRDTALSQASQWDKAMSPPPPPKKQ</sequence>
<feature type="compositionally biased region" description="Basic and acidic residues" evidence="1">
    <location>
        <begin position="69"/>
        <end position="82"/>
    </location>
</feature>
<organism evidence="2 3">
    <name type="scientific">Acanthamoeba castellanii (strain ATCC 30010 / Neff)</name>
    <dbReference type="NCBI Taxonomy" id="1257118"/>
    <lineage>
        <taxon>Eukaryota</taxon>
        <taxon>Amoebozoa</taxon>
        <taxon>Discosea</taxon>
        <taxon>Longamoebia</taxon>
        <taxon>Centramoebida</taxon>
        <taxon>Acanthamoebidae</taxon>
        <taxon>Acanthamoeba</taxon>
    </lineage>
</organism>
<dbReference type="EMBL" id="KB008073">
    <property type="protein sequence ID" value="ELR14017.1"/>
    <property type="molecule type" value="Genomic_DNA"/>
</dbReference>
<keyword evidence="3" id="KW-1185">Reference proteome</keyword>